<dbReference type="AlphaFoldDB" id="A0A1C6R7I8"/>
<name>A0A1C6R7I8_9ACTN</name>
<keyword evidence="4" id="KW-1185">Reference proteome</keyword>
<organism evidence="3 4">
    <name type="scientific">Micromonospora nigra</name>
    <dbReference type="NCBI Taxonomy" id="145857"/>
    <lineage>
        <taxon>Bacteria</taxon>
        <taxon>Bacillati</taxon>
        <taxon>Actinomycetota</taxon>
        <taxon>Actinomycetes</taxon>
        <taxon>Micromonosporales</taxon>
        <taxon>Micromonosporaceae</taxon>
        <taxon>Micromonospora</taxon>
    </lineage>
</organism>
<accession>A0A1C6R7I8</accession>
<evidence type="ECO:0000313" key="3">
    <source>
        <dbReference type="EMBL" id="SCL12818.1"/>
    </source>
</evidence>
<evidence type="ECO:0000313" key="4">
    <source>
        <dbReference type="Proteomes" id="UP000199699"/>
    </source>
</evidence>
<gene>
    <name evidence="2" type="ORF">GA0070616_0010</name>
    <name evidence="3" type="ORF">GA0070616_0031</name>
</gene>
<dbReference type="EMBL" id="FMHT01000001">
    <property type="protein sequence ID" value="SCL12781.1"/>
    <property type="molecule type" value="Genomic_DNA"/>
</dbReference>
<evidence type="ECO:0000256" key="1">
    <source>
        <dbReference type="SAM" id="MobiDB-lite"/>
    </source>
</evidence>
<dbReference type="OrthoDB" id="3405926at2"/>
<reference evidence="3 4" key="1">
    <citation type="submission" date="2016-06" db="EMBL/GenBank/DDBJ databases">
        <authorList>
            <person name="Kjaerup R.B."/>
            <person name="Dalgaard T.S."/>
            <person name="Juul-Madsen H.R."/>
        </authorList>
    </citation>
    <scope>NUCLEOTIDE SEQUENCE [LARGE SCALE GENOMIC DNA]</scope>
    <source>
        <strain evidence="3 4">DSM 43818</strain>
    </source>
</reference>
<feature type="region of interest" description="Disordered" evidence="1">
    <location>
        <begin position="1"/>
        <end position="36"/>
    </location>
</feature>
<feature type="region of interest" description="Disordered" evidence="1">
    <location>
        <begin position="104"/>
        <end position="132"/>
    </location>
</feature>
<sequence length="132" mass="14908">MSADRRRGEVPRTSAAEEPYPQPNIEPAQGEESPARSIYSLADPLRIPVGTRVWLVPKTIGAPAICWKEPRGSWVRYEHPYAVVLVDGVEHQVHERNVRLTDPARRYLAAPPAPKPKPRPEFPDGFDEVPLW</sequence>
<protein>
    <submittedName>
        <fullName evidence="3">Uncharacterized protein</fullName>
    </submittedName>
</protein>
<dbReference type="RefSeq" id="WP_091074593.1">
    <property type="nucleotide sequence ID" value="NZ_FMHT01000001.1"/>
</dbReference>
<dbReference type="EMBL" id="FMHT01000001">
    <property type="protein sequence ID" value="SCL12818.1"/>
    <property type="molecule type" value="Genomic_DNA"/>
</dbReference>
<dbReference type="STRING" id="145857.GA0070616_0010"/>
<feature type="compositionally biased region" description="Basic and acidic residues" evidence="1">
    <location>
        <begin position="1"/>
        <end position="10"/>
    </location>
</feature>
<dbReference type="Proteomes" id="UP000199699">
    <property type="component" value="Unassembled WGS sequence"/>
</dbReference>
<proteinExistence type="predicted"/>
<evidence type="ECO:0000313" key="2">
    <source>
        <dbReference type="EMBL" id="SCL12781.1"/>
    </source>
</evidence>